<gene>
    <name evidence="1" type="ORF">HZI73_25865</name>
</gene>
<name>A0A8J8SJ18_9FIRM</name>
<protein>
    <submittedName>
        <fullName evidence="1">Uncharacterized protein</fullName>
    </submittedName>
</protein>
<evidence type="ECO:0000313" key="2">
    <source>
        <dbReference type="Proteomes" id="UP000683246"/>
    </source>
</evidence>
<keyword evidence="2" id="KW-1185">Reference proteome</keyword>
<dbReference type="RefSeq" id="WP_212696214.1">
    <property type="nucleotide sequence ID" value="NZ_CP058649.1"/>
</dbReference>
<dbReference type="Proteomes" id="UP000683246">
    <property type="component" value="Chromosome"/>
</dbReference>
<sequence>MSNTGWDEMYPVTTAENVKCGDGSSVEAQLGDMANVIVATGIGTAITLSMPSVTAYSAYMKLTFIASANNSGGATTININNLGTKNLYKPNTTKAPNLKSGKPYTVWYDGTNFFLQASAEGNAVAGDVLAGKTFSNDDDTGVVGSMDLSNLISSNIKQGIDINGVVGSLIEGRRSATGSKNITTNSTLHTIYGLSFRPSVVLIALTEYPAHGEVVKIDSSNWSMSNDVLLWNRNDYPYISWQEINITDNGFTVKAYTEIGIVRPCIWLCIE</sequence>
<accession>A0A8J8SJ18</accession>
<dbReference type="AlphaFoldDB" id="A0A8J8SJ18"/>
<evidence type="ECO:0000313" key="1">
    <source>
        <dbReference type="EMBL" id="QUI25510.1"/>
    </source>
</evidence>
<dbReference type="EMBL" id="CP058649">
    <property type="protein sequence ID" value="QUI25510.1"/>
    <property type="molecule type" value="Genomic_DNA"/>
</dbReference>
<organism evidence="1 2">
    <name type="scientific">Vallitalea pronyensis</name>
    <dbReference type="NCBI Taxonomy" id="1348613"/>
    <lineage>
        <taxon>Bacteria</taxon>
        <taxon>Bacillati</taxon>
        <taxon>Bacillota</taxon>
        <taxon>Clostridia</taxon>
        <taxon>Lachnospirales</taxon>
        <taxon>Vallitaleaceae</taxon>
        <taxon>Vallitalea</taxon>
    </lineage>
</organism>
<reference evidence="1" key="1">
    <citation type="submission" date="2020-07" db="EMBL/GenBank/DDBJ databases">
        <title>Vallitalea pronyensis genome.</title>
        <authorList>
            <person name="Postec A."/>
        </authorList>
    </citation>
    <scope>NUCLEOTIDE SEQUENCE</scope>
    <source>
        <strain evidence="1">FatNI3</strain>
    </source>
</reference>
<dbReference type="KEGG" id="vpy:HZI73_25865"/>
<proteinExistence type="predicted"/>